<reference evidence="3" key="1">
    <citation type="journal article" date="2013" name="Science">
        <title>Comparative analysis of bat genomes provides insight into the evolution of flight and immunity.</title>
        <authorList>
            <person name="Zhang G."/>
            <person name="Cowled C."/>
            <person name="Shi Z."/>
            <person name="Huang Z."/>
            <person name="Bishop-Lilly K.A."/>
            <person name="Fang X."/>
            <person name="Wynne J.W."/>
            <person name="Xiong Z."/>
            <person name="Baker M.L."/>
            <person name="Zhao W."/>
            <person name="Tachedjian M."/>
            <person name="Zhu Y."/>
            <person name="Zhou P."/>
            <person name="Jiang X."/>
            <person name="Ng J."/>
            <person name="Yang L."/>
            <person name="Wu L."/>
            <person name="Xiao J."/>
            <person name="Feng Y."/>
            <person name="Chen Y."/>
            <person name="Sun X."/>
            <person name="Zhang Y."/>
            <person name="Marsh G.A."/>
            <person name="Crameri G."/>
            <person name="Broder C.C."/>
            <person name="Frey K.G."/>
            <person name="Wang L.F."/>
            <person name="Wang J."/>
        </authorList>
    </citation>
    <scope>NUCLEOTIDE SEQUENCE [LARGE SCALE GENOMIC DNA]</scope>
</reference>
<evidence type="ECO:0000313" key="3">
    <source>
        <dbReference type="Proteomes" id="UP000010552"/>
    </source>
</evidence>
<keyword evidence="3" id="KW-1185">Reference proteome</keyword>
<name>L5KFE3_PTEAL</name>
<sequence length="133" mass="14008">MVSFTATRPGAAGTLFTSWAAITCKPPIPSCDCNCDMFHPTPPQPLGFTKPTNTATAPSVPRPSTLKPGVSGSAAQSGRPASGSGSLGNRPLSDTARDEQPGFVHLYHRRQDRRTKDGSDMQQMTAPVRGNSP</sequence>
<evidence type="ECO:0000256" key="1">
    <source>
        <dbReference type="SAM" id="MobiDB-lite"/>
    </source>
</evidence>
<dbReference type="EMBL" id="KB030800">
    <property type="protein sequence ID" value="ELK09501.1"/>
    <property type="molecule type" value="Genomic_DNA"/>
</dbReference>
<evidence type="ECO:0000313" key="2">
    <source>
        <dbReference type="EMBL" id="ELK09501.1"/>
    </source>
</evidence>
<feature type="compositionally biased region" description="Polar residues" evidence="1">
    <location>
        <begin position="120"/>
        <end position="133"/>
    </location>
</feature>
<proteinExistence type="predicted"/>
<dbReference type="Proteomes" id="UP000010552">
    <property type="component" value="Unassembled WGS sequence"/>
</dbReference>
<gene>
    <name evidence="2" type="ORF">PAL_GLEAN10020461</name>
</gene>
<dbReference type="InParanoid" id="L5KFE3"/>
<protein>
    <submittedName>
        <fullName evidence="2">Uncharacterized protein</fullName>
    </submittedName>
</protein>
<accession>L5KFE3</accession>
<feature type="region of interest" description="Disordered" evidence="1">
    <location>
        <begin position="39"/>
        <end position="133"/>
    </location>
</feature>
<organism evidence="2 3">
    <name type="scientific">Pteropus alecto</name>
    <name type="common">Black flying fox</name>
    <dbReference type="NCBI Taxonomy" id="9402"/>
    <lineage>
        <taxon>Eukaryota</taxon>
        <taxon>Metazoa</taxon>
        <taxon>Chordata</taxon>
        <taxon>Craniata</taxon>
        <taxon>Vertebrata</taxon>
        <taxon>Euteleostomi</taxon>
        <taxon>Mammalia</taxon>
        <taxon>Eutheria</taxon>
        <taxon>Laurasiatheria</taxon>
        <taxon>Chiroptera</taxon>
        <taxon>Yinpterochiroptera</taxon>
        <taxon>Pteropodoidea</taxon>
        <taxon>Pteropodidae</taxon>
        <taxon>Pteropodinae</taxon>
        <taxon>Pteropus</taxon>
    </lineage>
</organism>
<dbReference type="AlphaFoldDB" id="L5KFE3"/>